<dbReference type="InterPro" id="IPR006073">
    <property type="entry name" value="GTP-bd"/>
</dbReference>
<feature type="region of interest" description="Disordered" evidence="5">
    <location>
        <begin position="697"/>
        <end position="731"/>
    </location>
</feature>
<dbReference type="GO" id="GO:0005525">
    <property type="term" value="F:GTP binding"/>
    <property type="evidence" value="ECO:0007669"/>
    <property type="project" value="UniProtKB-KW"/>
</dbReference>
<gene>
    <name evidence="7" type="ORF">BESB_001730</name>
</gene>
<dbReference type="EMBL" id="NWUJ01000001">
    <property type="protein sequence ID" value="PFH37831.1"/>
    <property type="molecule type" value="Genomic_DNA"/>
</dbReference>
<name>A0A2A9MMY5_BESBE</name>
<dbReference type="OrthoDB" id="391988at2759"/>
<dbReference type="AlphaFoldDB" id="A0A2A9MMY5"/>
<feature type="compositionally biased region" description="Low complexity" evidence="5">
    <location>
        <begin position="341"/>
        <end position="351"/>
    </location>
</feature>
<dbReference type="InterPro" id="IPR030393">
    <property type="entry name" value="G_ENGB_dom"/>
</dbReference>
<keyword evidence="3" id="KW-0460">Magnesium</keyword>
<evidence type="ECO:0000256" key="5">
    <source>
        <dbReference type="SAM" id="MobiDB-lite"/>
    </source>
</evidence>
<dbReference type="PROSITE" id="PS51706">
    <property type="entry name" value="G_ENGB"/>
    <property type="match status" value="1"/>
</dbReference>
<keyword evidence="2" id="KW-0547">Nucleotide-binding</keyword>
<organism evidence="7 8">
    <name type="scientific">Besnoitia besnoiti</name>
    <name type="common">Apicomplexan protozoan</name>
    <dbReference type="NCBI Taxonomy" id="94643"/>
    <lineage>
        <taxon>Eukaryota</taxon>
        <taxon>Sar</taxon>
        <taxon>Alveolata</taxon>
        <taxon>Apicomplexa</taxon>
        <taxon>Conoidasida</taxon>
        <taxon>Coccidia</taxon>
        <taxon>Eucoccidiorida</taxon>
        <taxon>Eimeriorina</taxon>
        <taxon>Sarcocystidae</taxon>
        <taxon>Besnoitia</taxon>
    </lineage>
</organism>
<dbReference type="GO" id="GO:0046872">
    <property type="term" value="F:metal ion binding"/>
    <property type="evidence" value="ECO:0007669"/>
    <property type="project" value="UniProtKB-KW"/>
</dbReference>
<evidence type="ECO:0000256" key="1">
    <source>
        <dbReference type="ARBA" id="ARBA00022723"/>
    </source>
</evidence>
<feature type="region of interest" description="Disordered" evidence="5">
    <location>
        <begin position="94"/>
        <end position="114"/>
    </location>
</feature>
<keyword evidence="4" id="KW-0342">GTP-binding</keyword>
<feature type="region of interest" description="Disordered" evidence="5">
    <location>
        <begin position="305"/>
        <end position="361"/>
    </location>
</feature>
<feature type="compositionally biased region" description="Acidic residues" evidence="5">
    <location>
        <begin position="878"/>
        <end position="887"/>
    </location>
</feature>
<feature type="domain" description="EngB-type G" evidence="6">
    <location>
        <begin position="648"/>
        <end position="874"/>
    </location>
</feature>
<protein>
    <submittedName>
        <fullName evidence="7">Putative GTP-binding protein engB</fullName>
    </submittedName>
</protein>
<dbReference type="GeneID" id="40305236"/>
<dbReference type="PANTHER" id="PTHR11649:SF13">
    <property type="entry name" value="ENGB-TYPE G DOMAIN-CONTAINING PROTEIN"/>
    <property type="match status" value="1"/>
</dbReference>
<dbReference type="VEuPathDB" id="ToxoDB:BESB_001730"/>
<accession>A0A2A9MMY5</accession>
<feature type="compositionally biased region" description="Basic and acidic residues" evidence="5">
    <location>
        <begin position="935"/>
        <end position="945"/>
    </location>
</feature>
<dbReference type="Proteomes" id="UP000224006">
    <property type="component" value="Chromosome I"/>
</dbReference>
<evidence type="ECO:0000313" key="7">
    <source>
        <dbReference type="EMBL" id="PFH37831.1"/>
    </source>
</evidence>
<keyword evidence="8" id="KW-1185">Reference proteome</keyword>
<evidence type="ECO:0000256" key="2">
    <source>
        <dbReference type="ARBA" id="ARBA00022741"/>
    </source>
</evidence>
<feature type="region of interest" description="Disordered" evidence="5">
    <location>
        <begin position="436"/>
        <end position="629"/>
    </location>
</feature>
<feature type="compositionally biased region" description="Polar residues" evidence="5">
    <location>
        <begin position="918"/>
        <end position="930"/>
    </location>
</feature>
<feature type="compositionally biased region" description="Low complexity" evidence="5">
    <location>
        <begin position="609"/>
        <end position="629"/>
    </location>
</feature>
<feature type="compositionally biased region" description="Basic residues" evidence="5">
    <location>
        <begin position="306"/>
        <end position="330"/>
    </location>
</feature>
<feature type="compositionally biased region" description="Acidic residues" evidence="5">
    <location>
        <begin position="1050"/>
        <end position="1065"/>
    </location>
</feature>
<feature type="compositionally biased region" description="Acidic residues" evidence="5">
    <location>
        <begin position="538"/>
        <end position="565"/>
    </location>
</feature>
<dbReference type="STRING" id="94643.A0A2A9MMY5"/>
<proteinExistence type="predicted"/>
<feature type="compositionally biased region" description="Basic and acidic residues" evidence="5">
    <location>
        <begin position="492"/>
        <end position="508"/>
    </location>
</feature>
<dbReference type="InterPro" id="IPR027417">
    <property type="entry name" value="P-loop_NTPase"/>
</dbReference>
<dbReference type="PANTHER" id="PTHR11649">
    <property type="entry name" value="MSS1/TRME-RELATED GTP-BINDING PROTEIN"/>
    <property type="match status" value="1"/>
</dbReference>
<evidence type="ECO:0000313" key="8">
    <source>
        <dbReference type="Proteomes" id="UP000224006"/>
    </source>
</evidence>
<reference evidence="7 8" key="1">
    <citation type="submission" date="2017-09" db="EMBL/GenBank/DDBJ databases">
        <title>Genome sequencing of Besnoitia besnoiti strain Bb-Ger1.</title>
        <authorList>
            <person name="Schares G."/>
            <person name="Venepally P."/>
            <person name="Lorenzi H.A."/>
        </authorList>
    </citation>
    <scope>NUCLEOTIDE SEQUENCE [LARGE SCALE GENOMIC DNA]</scope>
    <source>
        <strain evidence="7 8">Bb-Ger1</strain>
    </source>
</reference>
<dbReference type="RefSeq" id="XP_029221840.1">
    <property type="nucleotide sequence ID" value="XM_029358928.1"/>
</dbReference>
<keyword evidence="1" id="KW-0479">Metal-binding</keyword>
<feature type="compositionally biased region" description="Basic and acidic residues" evidence="5">
    <location>
        <begin position="595"/>
        <end position="604"/>
    </location>
</feature>
<dbReference type="Pfam" id="PF01926">
    <property type="entry name" value="MMR_HSR1"/>
    <property type="match status" value="1"/>
</dbReference>
<feature type="compositionally biased region" description="Basic and acidic residues" evidence="5">
    <location>
        <begin position="1070"/>
        <end position="1082"/>
    </location>
</feature>
<dbReference type="KEGG" id="bbes:BESB_001730"/>
<dbReference type="Gene3D" id="3.40.50.300">
    <property type="entry name" value="P-loop containing nucleotide triphosphate hydrolases"/>
    <property type="match status" value="1"/>
</dbReference>
<feature type="compositionally biased region" description="Basic and acidic residues" evidence="5">
    <location>
        <begin position="901"/>
        <end position="916"/>
    </location>
</feature>
<feature type="region of interest" description="Disordered" evidence="5">
    <location>
        <begin position="870"/>
        <end position="966"/>
    </location>
</feature>
<comment type="caution">
    <text evidence="7">The sequence shown here is derived from an EMBL/GenBank/DDBJ whole genome shotgun (WGS) entry which is preliminary data.</text>
</comment>
<dbReference type="SUPFAM" id="SSF52540">
    <property type="entry name" value="P-loop containing nucleoside triphosphate hydrolases"/>
    <property type="match status" value="1"/>
</dbReference>
<evidence type="ECO:0000259" key="6">
    <source>
        <dbReference type="PROSITE" id="PS51706"/>
    </source>
</evidence>
<evidence type="ECO:0000256" key="4">
    <source>
        <dbReference type="ARBA" id="ARBA00023134"/>
    </source>
</evidence>
<feature type="region of interest" description="Disordered" evidence="5">
    <location>
        <begin position="1037"/>
        <end position="1099"/>
    </location>
</feature>
<evidence type="ECO:0000256" key="3">
    <source>
        <dbReference type="ARBA" id="ARBA00022842"/>
    </source>
</evidence>
<sequence length="1099" mass="116040">MPPVLRIHFLLSGARIDLREGKAAFGMLAPLRRCLLCVLFVSCVWSCASSHFPCLPAPTASACLSAPALSSPPRPGRRLSPFPLLCSSFPSSSSPSSSPCSSSSPSSLAPSRLSLPTPPALTRRLGKGGASSGFSVSGSFSPFSLSALPLAPSQAAVRSHLRLQDSSPFFPPLFVCCPVLFLASQRASWRSCVSAFSDFPSCQSAPCGGCPSPARALLSSCFSRFSSEASTFPRAASSAPRPSFSALSVASRAAPVSVSSRVSPSLLSSSVFLSCSSSALQSSSSRLSPTHSIAGLASPVRERSIWKRKKASSGASRKIKKNKKKLKKINPHLPAPPHPAAPSSALQSPASPSVPPSSTPSFLSHLPSPWLRAALPASAASARALPREAFGALPLPLGLPIDAALSVLRGSACIRLPAGLRPSLVRGVRFLGSFGLAAPSAPSPPPSAEQGEDGDREESAVAPAEGAETRTGAARRARGQRGCGSDLIASGDSRRERAAAARARREQCEGTEGDEELAAGVQIVDVSEANACGKKEEDEQDEEGEEDEAEEEAEDARPDEDEGVVEGDQSLWDGGGCEARANRAAAPSCSSSDGGKARGRDGGGRRGPGRPAEAADDSGVSSPSASASFTRLSLRSRLLRELMLPSLNLPEVAFLGRSNAGKSSLLNALCSYAQRRRAGAADRARVSRRPGSTRSINLFEVFGGGGGPPGPTKTARKRRSWGEKGGTGGAAAAAASGRRRGLLVFADLPGYGHAEGLRVQETKLLSRNVRLYVEKRNELRLFLLLVDGRRGLGDFDADLLRWLVAQDIPARLVVTKADALTAAHLDNLLTQLSFYPKLLGLPPILKRLKATRGEPEAVKSHHYVSPAVLASARSSAAAEEERDDETANEAGQKPPSAAPASERHREEGTPARERGDAQGTSEAALQSQALADSGDVARGEKHEGAFRSTSSASDKRVGVLHGMEDEEGTRIRRQEDEARKALAQRVLPAIEGFRVRKRAAQTEEGSEEGLIKVVFTSSTTGQGIAELWTHICEACSAPLGPSRGEREEGKEEDDDGDDEESEGETTQETQETKEERREEERKKQRKKEAKYEPFWGFGL</sequence>